<gene>
    <name evidence="2" type="ORF">Taro_040603</name>
</gene>
<accession>A0A843W9D8</accession>
<dbReference type="EMBL" id="NMUH01003947">
    <property type="protein sequence ID" value="MQM07763.1"/>
    <property type="molecule type" value="Genomic_DNA"/>
</dbReference>
<reference evidence="2" key="1">
    <citation type="submission" date="2017-07" db="EMBL/GenBank/DDBJ databases">
        <title>Taro Niue Genome Assembly and Annotation.</title>
        <authorList>
            <person name="Atibalentja N."/>
            <person name="Keating K."/>
            <person name="Fields C.J."/>
        </authorList>
    </citation>
    <scope>NUCLEOTIDE SEQUENCE</scope>
    <source>
        <strain evidence="2">Niue_2</strain>
        <tissue evidence="2">Leaf</tissue>
    </source>
</reference>
<feature type="region of interest" description="Disordered" evidence="1">
    <location>
        <begin position="109"/>
        <end position="140"/>
    </location>
</feature>
<evidence type="ECO:0000313" key="2">
    <source>
        <dbReference type="EMBL" id="MQM07763.1"/>
    </source>
</evidence>
<proteinExistence type="predicted"/>
<protein>
    <submittedName>
        <fullName evidence="2">Uncharacterized protein</fullName>
    </submittedName>
</protein>
<dbReference type="AlphaFoldDB" id="A0A843W9D8"/>
<organism evidence="2 3">
    <name type="scientific">Colocasia esculenta</name>
    <name type="common">Wild taro</name>
    <name type="synonym">Arum esculentum</name>
    <dbReference type="NCBI Taxonomy" id="4460"/>
    <lineage>
        <taxon>Eukaryota</taxon>
        <taxon>Viridiplantae</taxon>
        <taxon>Streptophyta</taxon>
        <taxon>Embryophyta</taxon>
        <taxon>Tracheophyta</taxon>
        <taxon>Spermatophyta</taxon>
        <taxon>Magnoliopsida</taxon>
        <taxon>Liliopsida</taxon>
        <taxon>Araceae</taxon>
        <taxon>Aroideae</taxon>
        <taxon>Colocasieae</taxon>
        <taxon>Colocasia</taxon>
    </lineage>
</organism>
<evidence type="ECO:0000313" key="3">
    <source>
        <dbReference type="Proteomes" id="UP000652761"/>
    </source>
</evidence>
<dbReference type="Proteomes" id="UP000652761">
    <property type="component" value="Unassembled WGS sequence"/>
</dbReference>
<sequence length="268" mass="30666">HRCIGGKENVSKGENTEPSILVPSIVHNKLPIGVSPDVLVNEMCCPTPTPTVHNYREANYQVLMSNEVLGAITRAEAELEYTLADPTREADRQVHLSREVLEAHYEEMNNNNSNTTTTTFPTNYTLRKTRGPTQATTVTPPRGKKLKCLIIDGQPVGQTTSKLAIVLGLYARMEGYFPPHKQWKEQSPQSFKDVMKDIMRDYDFVDLEGMQANMTIITHFCYESLKKKVRDRHFWLKTHYYIDGVPDETVMKAPNKRITQKNWELLLK</sequence>
<evidence type="ECO:0000256" key="1">
    <source>
        <dbReference type="SAM" id="MobiDB-lite"/>
    </source>
</evidence>
<feature type="non-terminal residue" evidence="2">
    <location>
        <position position="1"/>
    </location>
</feature>
<comment type="caution">
    <text evidence="2">The sequence shown here is derived from an EMBL/GenBank/DDBJ whole genome shotgun (WGS) entry which is preliminary data.</text>
</comment>
<keyword evidence="3" id="KW-1185">Reference proteome</keyword>
<name>A0A843W9D8_COLES</name>
<feature type="compositionally biased region" description="Low complexity" evidence="1">
    <location>
        <begin position="109"/>
        <end position="125"/>
    </location>
</feature>